<reference evidence="1 2" key="1">
    <citation type="submission" date="2020-01" db="EMBL/GenBank/DDBJ databases">
        <title>Patterns of diversity and host range of bacteriophage communities associated with bean-nodulatin bacteria.</title>
        <authorList>
            <person name="Vann Cauwenberghe J."/>
            <person name="Santamaria R.I."/>
            <person name="Bustos P."/>
            <person name="Juarez S."/>
            <person name="Gonzalez V."/>
        </authorList>
    </citation>
    <scope>NUCLEOTIDE SEQUENCE [LARGE SCALE GENOMIC DNA]</scope>
    <source>
        <strain evidence="2">RHph</strain>
    </source>
</reference>
<sequence>MIVNGIDLSALTPQMKAENFPETVPGRVVHIDADFLAYMVSYEREGQQIALDDMYHNTKVAVEKMRRMAAAQFVHLHLTPSTSTKGGRNELAIQKEYQGNRQDKPKPAKLHIMRDWMGRNFPSTLHQLCEADDGMSSMQYAALAAGTGNLSIICTKDKDLNMVPGLHLDWDTGELGQAENEIGHASNYGTIWLDHAKSAKKIKGYGQKFFWAQMLMGDTADNIAGLLKHCSPHLSKPKSIGPVHADYLLMDSRNNREAFSLVKGLYEAYGRDIGFVNYRDGTSVPWQTVFMSEAKLLWMRREPHNPDCVLNFFKEVLNG</sequence>
<dbReference type="SUPFAM" id="SSF88723">
    <property type="entry name" value="PIN domain-like"/>
    <property type="match status" value="1"/>
</dbReference>
<organism evidence="1 2">
    <name type="scientific">Rhizobium phage RHph_TM33</name>
    <dbReference type="NCBI Taxonomy" id="2509765"/>
    <lineage>
        <taxon>Viruses</taxon>
        <taxon>Duplodnaviria</taxon>
        <taxon>Heunggongvirae</taxon>
        <taxon>Uroviricota</taxon>
        <taxon>Caudoviricetes</taxon>
        <taxon>Autographivirales</taxon>
        <taxon>Dunnvirinae</taxon>
        <taxon>Cuernavacavirus</taxon>
        <taxon>Cuernavacavirus RHphTM33</taxon>
    </lineage>
</organism>
<keyword evidence="2" id="KW-1185">Reference proteome</keyword>
<dbReference type="EMBL" id="MN988492">
    <property type="protein sequence ID" value="QIG68427.1"/>
    <property type="molecule type" value="Genomic_DNA"/>
</dbReference>
<protein>
    <submittedName>
        <fullName evidence="1">Putative 5'-3' exonuclease protein</fullName>
    </submittedName>
</protein>
<dbReference type="InterPro" id="IPR029060">
    <property type="entry name" value="PIN-like_dom_sf"/>
</dbReference>
<gene>
    <name evidence="1" type="ORF">EVB62_025</name>
</gene>
<name>A0A7S5QYR5_9CAUD</name>
<keyword evidence="1" id="KW-0269">Exonuclease</keyword>
<proteinExistence type="predicted"/>
<keyword evidence="1" id="KW-0378">Hydrolase</keyword>
<evidence type="ECO:0000313" key="2">
    <source>
        <dbReference type="Proteomes" id="UP000612664"/>
    </source>
</evidence>
<dbReference type="Gene3D" id="3.40.50.1010">
    <property type="entry name" value="5'-nuclease"/>
    <property type="match status" value="1"/>
</dbReference>
<evidence type="ECO:0000313" key="1">
    <source>
        <dbReference type="EMBL" id="QIG68427.1"/>
    </source>
</evidence>
<dbReference type="Proteomes" id="UP000612664">
    <property type="component" value="Segment"/>
</dbReference>
<keyword evidence="1" id="KW-0540">Nuclease</keyword>
<accession>A0A7S5QYR5</accession>
<dbReference type="GO" id="GO:0004527">
    <property type="term" value="F:exonuclease activity"/>
    <property type="evidence" value="ECO:0007669"/>
    <property type="project" value="UniProtKB-KW"/>
</dbReference>